<organism evidence="1 2">
    <name type="scientific">[Candida] arabinofermentans NRRL YB-2248</name>
    <dbReference type="NCBI Taxonomy" id="983967"/>
    <lineage>
        <taxon>Eukaryota</taxon>
        <taxon>Fungi</taxon>
        <taxon>Dikarya</taxon>
        <taxon>Ascomycota</taxon>
        <taxon>Saccharomycotina</taxon>
        <taxon>Pichiomycetes</taxon>
        <taxon>Pichiales</taxon>
        <taxon>Pichiaceae</taxon>
        <taxon>Ogataea</taxon>
        <taxon>Ogataea/Candida clade</taxon>
    </lineage>
</organism>
<sequence>MFVVLKVQILQIGQCTVHSAQPSGRTHPLYLFQNYNAIAGGWDLGMGPDRVCVCVCVSM</sequence>
<evidence type="ECO:0000313" key="2">
    <source>
        <dbReference type="Proteomes" id="UP000094801"/>
    </source>
</evidence>
<dbReference type="AlphaFoldDB" id="A0A1E4SV86"/>
<accession>A0A1E4SV86</accession>
<reference evidence="2" key="1">
    <citation type="submission" date="2016-04" db="EMBL/GenBank/DDBJ databases">
        <title>Comparative genomics of biotechnologically important yeasts.</title>
        <authorList>
            <consortium name="DOE Joint Genome Institute"/>
            <person name="Riley R."/>
            <person name="Haridas S."/>
            <person name="Wolfe K.H."/>
            <person name="Lopes M.R."/>
            <person name="Hittinger C.T."/>
            <person name="Goker M."/>
            <person name="Salamov A."/>
            <person name="Wisecaver J."/>
            <person name="Long T.M."/>
            <person name="Aerts A.L."/>
            <person name="Barry K."/>
            <person name="Choi C."/>
            <person name="Clum A."/>
            <person name="Coughlan A.Y."/>
            <person name="Deshpande S."/>
            <person name="Douglass A.P."/>
            <person name="Hanson S.J."/>
            <person name="Klenk H.-P."/>
            <person name="Labutti K."/>
            <person name="Lapidus A."/>
            <person name="Lindquist E."/>
            <person name="Lipzen A."/>
            <person name="Meier-Kolthoff J.P."/>
            <person name="Ohm R.A."/>
            <person name="Otillar R.P."/>
            <person name="Pangilinan J."/>
            <person name="Peng Y."/>
            <person name="Rokas A."/>
            <person name="Rosa C.A."/>
            <person name="Scheuner C."/>
            <person name="Sibirny A.A."/>
            <person name="Slot J.C."/>
            <person name="Stielow J.B."/>
            <person name="Sun H."/>
            <person name="Kurtzman C.P."/>
            <person name="Blackwell M."/>
            <person name="Grigoriev I.V."/>
            <person name="Jeffries T.W."/>
        </authorList>
    </citation>
    <scope>NUCLEOTIDE SEQUENCE [LARGE SCALE GENOMIC DNA]</scope>
    <source>
        <strain evidence="2">NRRL YB-2248</strain>
    </source>
</reference>
<dbReference type="Proteomes" id="UP000094801">
    <property type="component" value="Unassembled WGS sequence"/>
</dbReference>
<proteinExistence type="predicted"/>
<gene>
    <name evidence="1" type="ORF">CANARDRAFT_30026</name>
</gene>
<dbReference type="EMBL" id="KV453864">
    <property type="protein sequence ID" value="ODV83403.1"/>
    <property type="molecule type" value="Genomic_DNA"/>
</dbReference>
<protein>
    <submittedName>
        <fullName evidence="1">Uncharacterized protein</fullName>
    </submittedName>
</protein>
<name>A0A1E4SV86_9ASCO</name>
<keyword evidence="2" id="KW-1185">Reference proteome</keyword>
<evidence type="ECO:0000313" key="1">
    <source>
        <dbReference type="EMBL" id="ODV83403.1"/>
    </source>
</evidence>